<evidence type="ECO:0000256" key="1">
    <source>
        <dbReference type="ARBA" id="ARBA00004651"/>
    </source>
</evidence>
<feature type="transmembrane region" description="Helical" evidence="8">
    <location>
        <begin position="237"/>
        <end position="259"/>
    </location>
</feature>
<comment type="similarity">
    <text evidence="8">Belongs to the binding-protein-dependent transport system permease family.</text>
</comment>
<dbReference type="GO" id="GO:0006865">
    <property type="term" value="P:amino acid transport"/>
    <property type="evidence" value="ECO:0007669"/>
    <property type="project" value="UniProtKB-KW"/>
</dbReference>
<sequence length="281" mass="30458">MDLPALFSTVLWAIAGDASPLVVETVWSVVETVLSIEDWQFVFRNADYLLGGVVITIVLTVVSILLGFVLGFPAGAVETYGDGYLRSAVRNVGILLRGTPILVIMIYMYFVMPIEYLLGPINAAFGGLDILLGPTPFAAPDGIGTAFFAATLALGLRSAAYQSQIFRGALSSIDDGQMEAARSIGMSRFEAIRHVVVPQALRRSVPGFQNEFTIVLKDTSIAFAIGLGELLKRSDDLFVQQTTAVLEVFLFASLIYFVLTFGTNRTLDYVENYFAIPGESS</sequence>
<dbReference type="RefSeq" id="WP_238477401.1">
    <property type="nucleotide sequence ID" value="NZ_CP064786.1"/>
</dbReference>
<comment type="subcellular location">
    <subcellularLocation>
        <location evidence="1 8">Cell membrane</location>
        <topology evidence="1 8">Multi-pass membrane protein</topology>
    </subcellularLocation>
</comment>
<dbReference type="GO" id="GO:0022857">
    <property type="term" value="F:transmembrane transporter activity"/>
    <property type="evidence" value="ECO:0007669"/>
    <property type="project" value="InterPro"/>
</dbReference>
<evidence type="ECO:0000259" key="9">
    <source>
        <dbReference type="PROSITE" id="PS50928"/>
    </source>
</evidence>
<protein>
    <submittedName>
        <fullName evidence="10">ABC-type amino acid transport system, permease component</fullName>
    </submittedName>
</protein>
<keyword evidence="5" id="KW-0029">Amino-acid transport</keyword>
<feature type="transmembrane region" description="Helical" evidence="8">
    <location>
        <begin position="94"/>
        <end position="117"/>
    </location>
</feature>
<evidence type="ECO:0000313" key="10">
    <source>
        <dbReference type="EMBL" id="QSG03346.1"/>
    </source>
</evidence>
<gene>
    <name evidence="10" type="primary">hisM2</name>
    <name evidence="10" type="ORF">AArcS_2148</name>
</gene>
<keyword evidence="4 8" id="KW-0812">Transmembrane</keyword>
<dbReference type="GeneID" id="70685525"/>
<evidence type="ECO:0000256" key="8">
    <source>
        <dbReference type="RuleBase" id="RU363032"/>
    </source>
</evidence>
<keyword evidence="3" id="KW-1003">Cell membrane</keyword>
<keyword evidence="6 8" id="KW-1133">Transmembrane helix</keyword>
<dbReference type="EMBL" id="CP064786">
    <property type="protein sequence ID" value="QSG03346.1"/>
    <property type="molecule type" value="Genomic_DNA"/>
</dbReference>
<feature type="transmembrane region" description="Helical" evidence="8">
    <location>
        <begin position="137"/>
        <end position="156"/>
    </location>
</feature>
<accession>A0A897MYZ5</accession>
<organism evidence="10 11">
    <name type="scientific">Natranaeroarchaeum sulfidigenes</name>
    <dbReference type="NCBI Taxonomy" id="2784880"/>
    <lineage>
        <taxon>Archaea</taxon>
        <taxon>Methanobacteriati</taxon>
        <taxon>Methanobacteriota</taxon>
        <taxon>Stenosarchaea group</taxon>
        <taxon>Halobacteria</taxon>
        <taxon>Halobacteriales</taxon>
        <taxon>Natronoarchaeaceae</taxon>
        <taxon>Natranaeroarchaeum</taxon>
    </lineage>
</organism>
<dbReference type="Pfam" id="PF00528">
    <property type="entry name" value="BPD_transp_1"/>
    <property type="match status" value="1"/>
</dbReference>
<proteinExistence type="inferred from homology"/>
<name>A0A897MYZ5_9EURY</name>
<evidence type="ECO:0000256" key="4">
    <source>
        <dbReference type="ARBA" id="ARBA00022692"/>
    </source>
</evidence>
<dbReference type="CDD" id="cd06261">
    <property type="entry name" value="TM_PBP2"/>
    <property type="match status" value="1"/>
</dbReference>
<dbReference type="GO" id="GO:0043190">
    <property type="term" value="C:ATP-binding cassette (ABC) transporter complex"/>
    <property type="evidence" value="ECO:0007669"/>
    <property type="project" value="InterPro"/>
</dbReference>
<dbReference type="KEGG" id="hara:AArcS_2148"/>
<dbReference type="PANTHER" id="PTHR30614">
    <property type="entry name" value="MEMBRANE COMPONENT OF AMINO ACID ABC TRANSPORTER"/>
    <property type="match status" value="1"/>
</dbReference>
<evidence type="ECO:0000256" key="7">
    <source>
        <dbReference type="ARBA" id="ARBA00023136"/>
    </source>
</evidence>
<reference evidence="10" key="1">
    <citation type="submission" date="2020-11" db="EMBL/GenBank/DDBJ databases">
        <title>Carbohydrate-dependent, anaerobic sulfur respiration: A novel catabolism in halophilic archaea.</title>
        <authorList>
            <person name="Sorokin D.Y."/>
            <person name="Messina E."/>
            <person name="Smedile F."/>
            <person name="La Cono V."/>
            <person name="Hallsworth J.E."/>
            <person name="Yakimov M.M."/>
        </authorList>
    </citation>
    <scope>NUCLEOTIDE SEQUENCE</scope>
    <source>
        <strain evidence="10">AArc-S</strain>
    </source>
</reference>
<dbReference type="PROSITE" id="PS50928">
    <property type="entry name" value="ABC_TM1"/>
    <property type="match status" value="1"/>
</dbReference>
<keyword evidence="11" id="KW-1185">Reference proteome</keyword>
<dbReference type="SUPFAM" id="SSF161098">
    <property type="entry name" value="MetI-like"/>
    <property type="match status" value="1"/>
</dbReference>
<feature type="domain" description="ABC transmembrane type-1" evidence="9">
    <location>
        <begin position="53"/>
        <end position="260"/>
    </location>
</feature>
<dbReference type="NCBIfam" id="TIGR01726">
    <property type="entry name" value="HEQRo_perm_3TM"/>
    <property type="match status" value="1"/>
</dbReference>
<evidence type="ECO:0000256" key="5">
    <source>
        <dbReference type="ARBA" id="ARBA00022970"/>
    </source>
</evidence>
<evidence type="ECO:0000256" key="2">
    <source>
        <dbReference type="ARBA" id="ARBA00022448"/>
    </source>
</evidence>
<dbReference type="InterPro" id="IPR010065">
    <property type="entry name" value="AA_ABC_transptr_permease_3TM"/>
</dbReference>
<dbReference type="AlphaFoldDB" id="A0A897MYZ5"/>
<dbReference type="Proteomes" id="UP000663586">
    <property type="component" value="Chromosome"/>
</dbReference>
<evidence type="ECO:0000256" key="3">
    <source>
        <dbReference type="ARBA" id="ARBA00022475"/>
    </source>
</evidence>
<dbReference type="InterPro" id="IPR035906">
    <property type="entry name" value="MetI-like_sf"/>
</dbReference>
<feature type="transmembrane region" description="Helical" evidence="8">
    <location>
        <begin position="48"/>
        <end position="73"/>
    </location>
</feature>
<dbReference type="InterPro" id="IPR043429">
    <property type="entry name" value="ArtM/GltK/GlnP/TcyL/YhdX-like"/>
</dbReference>
<dbReference type="Gene3D" id="1.10.3720.10">
    <property type="entry name" value="MetI-like"/>
    <property type="match status" value="1"/>
</dbReference>
<keyword evidence="7 8" id="KW-0472">Membrane</keyword>
<dbReference type="PANTHER" id="PTHR30614:SF0">
    <property type="entry name" value="L-CYSTINE TRANSPORT SYSTEM PERMEASE PROTEIN TCYL"/>
    <property type="match status" value="1"/>
</dbReference>
<evidence type="ECO:0000256" key="6">
    <source>
        <dbReference type="ARBA" id="ARBA00022989"/>
    </source>
</evidence>
<keyword evidence="2 8" id="KW-0813">Transport</keyword>
<evidence type="ECO:0000313" key="11">
    <source>
        <dbReference type="Proteomes" id="UP000663586"/>
    </source>
</evidence>
<dbReference type="InterPro" id="IPR000515">
    <property type="entry name" value="MetI-like"/>
</dbReference>